<dbReference type="GO" id="GO:0008726">
    <property type="term" value="F:alkanesulfonate monooxygenase activity"/>
    <property type="evidence" value="ECO:0007669"/>
    <property type="project" value="TreeGrafter"/>
</dbReference>
<dbReference type="InterPro" id="IPR036661">
    <property type="entry name" value="Luciferase-like_sf"/>
</dbReference>
<protein>
    <submittedName>
        <fullName evidence="6">Luciferase-like protein</fullName>
    </submittedName>
</protein>
<evidence type="ECO:0000313" key="7">
    <source>
        <dbReference type="Proteomes" id="UP000597444"/>
    </source>
</evidence>
<evidence type="ECO:0000256" key="1">
    <source>
        <dbReference type="ARBA" id="ARBA00022630"/>
    </source>
</evidence>
<dbReference type="SUPFAM" id="SSF51679">
    <property type="entry name" value="Bacterial luciferase-like"/>
    <property type="match status" value="1"/>
</dbReference>
<keyword evidence="3" id="KW-0560">Oxidoreductase</keyword>
<feature type="domain" description="Luciferase-like" evidence="5">
    <location>
        <begin position="16"/>
        <end position="184"/>
    </location>
</feature>
<gene>
    <name evidence="6" type="ORF">KSF_078620</name>
</gene>
<sequence>MIRYGVYVPQFGPYADVQLLAELAHEAEEAGWDGFFLWDQVSKTTLTPTFDPMIDPWIAMAAIALRTKTLRLGPLVTLLPRRRPWMLARETVTLDHLSNGRLVLGVGSGGGYYDFEALGEPTDPKILAALLDEGLEVLSGLWSGEPYHHEGAYYHIKEAQFLPRPVQSPRIPVWVAGMWPAKAPFRRAARWDGVAPIGRDLPLNAMLSPQEIGEIVQYIEVQPGYTTPFEVVHSGILAGTDRAADRALVAEYEAAGVTWWAEKILPERWGSWADWPLDAMRAHIRQGPPR</sequence>
<organism evidence="6 7">
    <name type="scientific">Reticulibacter mediterranei</name>
    <dbReference type="NCBI Taxonomy" id="2778369"/>
    <lineage>
        <taxon>Bacteria</taxon>
        <taxon>Bacillati</taxon>
        <taxon>Chloroflexota</taxon>
        <taxon>Ktedonobacteria</taxon>
        <taxon>Ktedonobacterales</taxon>
        <taxon>Reticulibacteraceae</taxon>
        <taxon>Reticulibacter</taxon>
    </lineage>
</organism>
<evidence type="ECO:0000256" key="3">
    <source>
        <dbReference type="ARBA" id="ARBA00023002"/>
    </source>
</evidence>
<dbReference type="RefSeq" id="WP_220208595.1">
    <property type="nucleotide sequence ID" value="NZ_BNJK01000002.1"/>
</dbReference>
<keyword evidence="4" id="KW-0503">Monooxygenase</keyword>
<evidence type="ECO:0000313" key="6">
    <source>
        <dbReference type="EMBL" id="GHO97814.1"/>
    </source>
</evidence>
<dbReference type="PANTHER" id="PTHR42847:SF4">
    <property type="entry name" value="ALKANESULFONATE MONOOXYGENASE-RELATED"/>
    <property type="match status" value="1"/>
</dbReference>
<reference evidence="6" key="1">
    <citation type="submission" date="2020-10" db="EMBL/GenBank/DDBJ databases">
        <title>Taxonomic study of unclassified bacteria belonging to the class Ktedonobacteria.</title>
        <authorList>
            <person name="Yabe S."/>
            <person name="Wang C.M."/>
            <person name="Zheng Y."/>
            <person name="Sakai Y."/>
            <person name="Cavaletti L."/>
            <person name="Monciardini P."/>
            <person name="Donadio S."/>
        </authorList>
    </citation>
    <scope>NUCLEOTIDE SEQUENCE</scope>
    <source>
        <strain evidence="6">ID150040</strain>
    </source>
</reference>
<name>A0A8J3ILH9_9CHLR</name>
<dbReference type="Proteomes" id="UP000597444">
    <property type="component" value="Unassembled WGS sequence"/>
</dbReference>
<dbReference type="PANTHER" id="PTHR42847">
    <property type="entry name" value="ALKANESULFONATE MONOOXYGENASE"/>
    <property type="match status" value="1"/>
</dbReference>
<evidence type="ECO:0000259" key="5">
    <source>
        <dbReference type="Pfam" id="PF00296"/>
    </source>
</evidence>
<accession>A0A8J3ILH9</accession>
<comment type="caution">
    <text evidence="6">The sequence shown here is derived from an EMBL/GenBank/DDBJ whole genome shotgun (WGS) entry which is preliminary data.</text>
</comment>
<dbReference type="Pfam" id="PF00296">
    <property type="entry name" value="Bac_luciferase"/>
    <property type="match status" value="1"/>
</dbReference>
<dbReference type="EMBL" id="BNJK01000002">
    <property type="protein sequence ID" value="GHO97814.1"/>
    <property type="molecule type" value="Genomic_DNA"/>
</dbReference>
<keyword evidence="1" id="KW-0285">Flavoprotein</keyword>
<dbReference type="GO" id="GO:0046306">
    <property type="term" value="P:alkanesulfonate catabolic process"/>
    <property type="evidence" value="ECO:0007669"/>
    <property type="project" value="TreeGrafter"/>
</dbReference>
<dbReference type="AlphaFoldDB" id="A0A8J3ILH9"/>
<dbReference type="Gene3D" id="3.20.20.30">
    <property type="entry name" value="Luciferase-like domain"/>
    <property type="match status" value="1"/>
</dbReference>
<keyword evidence="7" id="KW-1185">Reference proteome</keyword>
<keyword evidence="2" id="KW-0288">FMN</keyword>
<evidence type="ECO:0000256" key="4">
    <source>
        <dbReference type="ARBA" id="ARBA00023033"/>
    </source>
</evidence>
<dbReference type="InterPro" id="IPR050172">
    <property type="entry name" value="SsuD_RutA_monooxygenase"/>
</dbReference>
<evidence type="ECO:0000256" key="2">
    <source>
        <dbReference type="ARBA" id="ARBA00022643"/>
    </source>
</evidence>
<proteinExistence type="predicted"/>
<dbReference type="InterPro" id="IPR011251">
    <property type="entry name" value="Luciferase-like_dom"/>
</dbReference>